<dbReference type="Proteomes" id="UP001597417">
    <property type="component" value="Unassembled WGS sequence"/>
</dbReference>
<feature type="domain" description="Amidohydrolase-related" evidence="2">
    <location>
        <begin position="8"/>
        <end position="281"/>
    </location>
</feature>
<dbReference type="PANTHER" id="PTHR21240">
    <property type="entry name" value="2-AMINO-3-CARBOXYLMUCONATE-6-SEMIALDEHYDE DECARBOXYLASE"/>
    <property type="match status" value="1"/>
</dbReference>
<name>A0ABW5FU43_9PSEU</name>
<sequence length="285" mass="31187">MIDSRTVVDAHVHVPRLATLKPAWFEWADHFSGPHDWRSAYDDNGDPVPAALDALLEAEGVDRALLFSEYSPRATGIQPIEDLLPIVAHNPVRFRLVANVNPYLHHPVAAEAERQLDLGAVALKIHPVHGAFSPADKELYAAYQVCADRDVPVIVHSGPSTFPGARAAFGNPELLSDVVEDFPGVRFVLAHGGRGRWYDVAAGLALGRDNVWLDLSGLPPRKLPEYYARFDLTRLAGRFIFGTDWPGVPGTRRNVRELAALGLPEDVLTGVLSGHAAKVFPRLDI</sequence>
<dbReference type="Pfam" id="PF04909">
    <property type="entry name" value="Amidohydro_2"/>
    <property type="match status" value="1"/>
</dbReference>
<protein>
    <submittedName>
        <fullName evidence="3">Amidohydrolase family protein</fullName>
    </submittedName>
</protein>
<accession>A0ABW5FU43</accession>
<dbReference type="InterPro" id="IPR032466">
    <property type="entry name" value="Metal_Hydrolase"/>
</dbReference>
<dbReference type="SUPFAM" id="SSF51556">
    <property type="entry name" value="Metallo-dependent hydrolases"/>
    <property type="match status" value="1"/>
</dbReference>
<dbReference type="EMBL" id="JBHUKR010000007">
    <property type="protein sequence ID" value="MFD2417491.1"/>
    <property type="molecule type" value="Genomic_DNA"/>
</dbReference>
<gene>
    <name evidence="3" type="ORF">ACFSXZ_14260</name>
</gene>
<evidence type="ECO:0000259" key="2">
    <source>
        <dbReference type="Pfam" id="PF04909"/>
    </source>
</evidence>
<keyword evidence="1" id="KW-0456">Lyase</keyword>
<dbReference type="InterPro" id="IPR032465">
    <property type="entry name" value="ACMSD"/>
</dbReference>
<dbReference type="Gene3D" id="3.20.20.140">
    <property type="entry name" value="Metal-dependent hydrolases"/>
    <property type="match status" value="1"/>
</dbReference>
<proteinExistence type="predicted"/>
<organism evidence="3 4">
    <name type="scientific">Amycolatopsis pigmentata</name>
    <dbReference type="NCBI Taxonomy" id="450801"/>
    <lineage>
        <taxon>Bacteria</taxon>
        <taxon>Bacillati</taxon>
        <taxon>Actinomycetota</taxon>
        <taxon>Actinomycetes</taxon>
        <taxon>Pseudonocardiales</taxon>
        <taxon>Pseudonocardiaceae</taxon>
        <taxon>Amycolatopsis</taxon>
    </lineage>
</organism>
<keyword evidence="4" id="KW-1185">Reference proteome</keyword>
<comment type="caution">
    <text evidence="3">The sequence shown here is derived from an EMBL/GenBank/DDBJ whole genome shotgun (WGS) entry which is preliminary data.</text>
</comment>
<reference evidence="4" key="1">
    <citation type="journal article" date="2019" name="Int. J. Syst. Evol. Microbiol.">
        <title>The Global Catalogue of Microorganisms (GCM) 10K type strain sequencing project: providing services to taxonomists for standard genome sequencing and annotation.</title>
        <authorList>
            <consortium name="The Broad Institute Genomics Platform"/>
            <consortium name="The Broad Institute Genome Sequencing Center for Infectious Disease"/>
            <person name="Wu L."/>
            <person name="Ma J."/>
        </authorList>
    </citation>
    <scope>NUCLEOTIDE SEQUENCE [LARGE SCALE GENOMIC DNA]</scope>
    <source>
        <strain evidence="4">CGMCC 4.7645</strain>
    </source>
</reference>
<evidence type="ECO:0000313" key="4">
    <source>
        <dbReference type="Proteomes" id="UP001597417"/>
    </source>
</evidence>
<evidence type="ECO:0000313" key="3">
    <source>
        <dbReference type="EMBL" id="MFD2417491.1"/>
    </source>
</evidence>
<dbReference type="CDD" id="cd01292">
    <property type="entry name" value="metallo-dependent_hydrolases"/>
    <property type="match status" value="1"/>
</dbReference>
<dbReference type="RefSeq" id="WP_378265296.1">
    <property type="nucleotide sequence ID" value="NZ_JBHUKR010000007.1"/>
</dbReference>
<evidence type="ECO:0000256" key="1">
    <source>
        <dbReference type="ARBA" id="ARBA00023239"/>
    </source>
</evidence>
<dbReference type="InterPro" id="IPR006680">
    <property type="entry name" value="Amidohydro-rel"/>
</dbReference>